<dbReference type="AlphaFoldDB" id="A0A6B1DW84"/>
<dbReference type="GO" id="GO:0006412">
    <property type="term" value="P:translation"/>
    <property type="evidence" value="ECO:0007669"/>
    <property type="project" value="UniProtKB-UniRule"/>
</dbReference>
<dbReference type="InterPro" id="IPR028909">
    <property type="entry name" value="bL21-like"/>
</dbReference>
<evidence type="ECO:0000256" key="4">
    <source>
        <dbReference type="ARBA" id="ARBA00022980"/>
    </source>
</evidence>
<sequence length="106" mass="11834">MYAIVRTGGKQYRVREGQTFEVEQLAGEVGDSIELTDVLLHSDGTNVTIGTPVVQGSSVTARITGQHKGRKIEVFRYKPKKRVRVRRGHRQRYTRLQVEGISGPAA</sequence>
<dbReference type="NCBIfam" id="TIGR00061">
    <property type="entry name" value="L21"/>
    <property type="match status" value="1"/>
</dbReference>
<evidence type="ECO:0000313" key="8">
    <source>
        <dbReference type="EMBL" id="MYD90644.1"/>
    </source>
</evidence>
<dbReference type="SUPFAM" id="SSF141091">
    <property type="entry name" value="L21p-like"/>
    <property type="match status" value="1"/>
</dbReference>
<comment type="caution">
    <text evidence="8">The sequence shown here is derived from an EMBL/GenBank/DDBJ whole genome shotgun (WGS) entry which is preliminary data.</text>
</comment>
<dbReference type="InterPro" id="IPR036164">
    <property type="entry name" value="bL21-like_sf"/>
</dbReference>
<evidence type="ECO:0000256" key="3">
    <source>
        <dbReference type="ARBA" id="ARBA00022884"/>
    </source>
</evidence>
<dbReference type="GO" id="GO:0005840">
    <property type="term" value="C:ribosome"/>
    <property type="evidence" value="ECO:0007669"/>
    <property type="project" value="UniProtKB-KW"/>
</dbReference>
<comment type="similarity">
    <text evidence="1 6 7">Belongs to the bacterial ribosomal protein bL21 family.</text>
</comment>
<dbReference type="HAMAP" id="MF_01363">
    <property type="entry name" value="Ribosomal_bL21"/>
    <property type="match status" value="1"/>
</dbReference>
<evidence type="ECO:0000256" key="5">
    <source>
        <dbReference type="ARBA" id="ARBA00023274"/>
    </source>
</evidence>
<organism evidence="8">
    <name type="scientific">Caldilineaceae bacterium SB0662_bin_9</name>
    <dbReference type="NCBI Taxonomy" id="2605258"/>
    <lineage>
        <taxon>Bacteria</taxon>
        <taxon>Bacillati</taxon>
        <taxon>Chloroflexota</taxon>
        <taxon>Caldilineae</taxon>
        <taxon>Caldilineales</taxon>
        <taxon>Caldilineaceae</taxon>
    </lineage>
</organism>
<accession>A0A6B1DW84</accession>
<gene>
    <name evidence="6 8" type="primary">rplU</name>
    <name evidence="8" type="ORF">F4Y08_09975</name>
</gene>
<dbReference type="GO" id="GO:0005737">
    <property type="term" value="C:cytoplasm"/>
    <property type="evidence" value="ECO:0007669"/>
    <property type="project" value="UniProtKB-ARBA"/>
</dbReference>
<reference evidence="8" key="1">
    <citation type="submission" date="2019-09" db="EMBL/GenBank/DDBJ databases">
        <title>Characterisation of the sponge microbiome using genome-centric metagenomics.</title>
        <authorList>
            <person name="Engelberts J.P."/>
            <person name="Robbins S.J."/>
            <person name="De Goeij J.M."/>
            <person name="Aranda M."/>
            <person name="Bell S.C."/>
            <person name="Webster N.S."/>
        </authorList>
    </citation>
    <scope>NUCLEOTIDE SEQUENCE</scope>
    <source>
        <strain evidence="8">SB0662_bin_9</strain>
    </source>
</reference>
<name>A0A6B1DW84_9CHLR</name>
<dbReference type="GO" id="GO:0019843">
    <property type="term" value="F:rRNA binding"/>
    <property type="evidence" value="ECO:0007669"/>
    <property type="project" value="UniProtKB-UniRule"/>
</dbReference>
<dbReference type="PANTHER" id="PTHR21349:SF0">
    <property type="entry name" value="LARGE RIBOSOMAL SUBUNIT PROTEIN BL21M"/>
    <property type="match status" value="1"/>
</dbReference>
<dbReference type="EMBL" id="VXPY01000071">
    <property type="protein sequence ID" value="MYD90644.1"/>
    <property type="molecule type" value="Genomic_DNA"/>
</dbReference>
<keyword evidence="2 6" id="KW-0699">rRNA-binding</keyword>
<evidence type="ECO:0000256" key="6">
    <source>
        <dbReference type="HAMAP-Rule" id="MF_01363"/>
    </source>
</evidence>
<evidence type="ECO:0000256" key="7">
    <source>
        <dbReference type="RuleBase" id="RU000562"/>
    </source>
</evidence>
<evidence type="ECO:0000256" key="2">
    <source>
        <dbReference type="ARBA" id="ARBA00022730"/>
    </source>
</evidence>
<proteinExistence type="inferred from homology"/>
<keyword evidence="4 6" id="KW-0689">Ribosomal protein</keyword>
<dbReference type="Pfam" id="PF00829">
    <property type="entry name" value="Ribosomal_L21p"/>
    <property type="match status" value="1"/>
</dbReference>
<dbReference type="InterPro" id="IPR018258">
    <property type="entry name" value="Ribosomal_bL21_CS"/>
</dbReference>
<dbReference type="GO" id="GO:1990904">
    <property type="term" value="C:ribonucleoprotein complex"/>
    <property type="evidence" value="ECO:0007669"/>
    <property type="project" value="UniProtKB-KW"/>
</dbReference>
<comment type="function">
    <text evidence="6 7">This protein binds to 23S rRNA in the presence of protein L20.</text>
</comment>
<protein>
    <recommendedName>
        <fullName evidence="6">Large ribosomal subunit protein bL21</fullName>
    </recommendedName>
</protein>
<keyword evidence="5 6" id="KW-0687">Ribonucleoprotein</keyword>
<comment type="subunit">
    <text evidence="6">Part of the 50S ribosomal subunit. Contacts protein L20.</text>
</comment>
<dbReference type="InterPro" id="IPR001787">
    <property type="entry name" value="Ribosomal_bL21"/>
</dbReference>
<dbReference type="GO" id="GO:0003735">
    <property type="term" value="F:structural constituent of ribosome"/>
    <property type="evidence" value="ECO:0007669"/>
    <property type="project" value="InterPro"/>
</dbReference>
<dbReference type="PROSITE" id="PS01169">
    <property type="entry name" value="RIBOSOMAL_L21"/>
    <property type="match status" value="1"/>
</dbReference>
<dbReference type="PANTHER" id="PTHR21349">
    <property type="entry name" value="50S RIBOSOMAL PROTEIN L21"/>
    <property type="match status" value="1"/>
</dbReference>
<evidence type="ECO:0000256" key="1">
    <source>
        <dbReference type="ARBA" id="ARBA00008563"/>
    </source>
</evidence>
<keyword evidence="3 6" id="KW-0694">RNA-binding</keyword>